<comment type="similarity">
    <text evidence="2">Belongs to the relA/spoT family.</text>
</comment>
<dbReference type="FunFam" id="1.10.3210.10:FF:000001">
    <property type="entry name" value="GTP pyrophosphokinase RelA"/>
    <property type="match status" value="1"/>
</dbReference>
<dbReference type="InterPro" id="IPR043519">
    <property type="entry name" value="NT_sf"/>
</dbReference>
<dbReference type="Pfam" id="PF13291">
    <property type="entry name" value="ACT_4"/>
    <property type="match status" value="1"/>
</dbReference>
<dbReference type="InterPro" id="IPR012675">
    <property type="entry name" value="Beta-grasp_dom_sf"/>
</dbReference>
<dbReference type="Gene3D" id="3.30.70.260">
    <property type="match status" value="1"/>
</dbReference>
<dbReference type="GO" id="GO:0005886">
    <property type="term" value="C:plasma membrane"/>
    <property type="evidence" value="ECO:0007669"/>
    <property type="project" value="TreeGrafter"/>
</dbReference>
<dbReference type="SUPFAM" id="SSF81301">
    <property type="entry name" value="Nucleotidyltransferase"/>
    <property type="match status" value="1"/>
</dbReference>
<dbReference type="CDD" id="cd05399">
    <property type="entry name" value="NT_Rel-Spo_like"/>
    <property type="match status" value="1"/>
</dbReference>
<accession>A0A532V0F0</accession>
<feature type="domain" description="TGS" evidence="5">
    <location>
        <begin position="409"/>
        <end position="470"/>
    </location>
</feature>
<dbReference type="Gene3D" id="3.10.20.30">
    <property type="match status" value="1"/>
</dbReference>
<dbReference type="SUPFAM" id="SSF55021">
    <property type="entry name" value="ACT-like"/>
    <property type="match status" value="1"/>
</dbReference>
<dbReference type="CDD" id="cd00077">
    <property type="entry name" value="HDc"/>
    <property type="match status" value="1"/>
</dbReference>
<dbReference type="CDD" id="cd04876">
    <property type="entry name" value="ACT_RelA-SpoT"/>
    <property type="match status" value="1"/>
</dbReference>
<dbReference type="InterPro" id="IPR003607">
    <property type="entry name" value="HD/PDEase_dom"/>
</dbReference>
<dbReference type="InterPro" id="IPR004095">
    <property type="entry name" value="TGS"/>
</dbReference>
<evidence type="ECO:0000259" key="5">
    <source>
        <dbReference type="PROSITE" id="PS51880"/>
    </source>
</evidence>
<organism evidence="6 7">
    <name type="scientific">candidate division LCP-89 bacterium B3_LCP</name>
    <dbReference type="NCBI Taxonomy" id="2012998"/>
    <lineage>
        <taxon>Bacteria</taxon>
        <taxon>Pseudomonadati</taxon>
        <taxon>Bacteria division LCP-89</taxon>
    </lineage>
</organism>
<dbReference type="Pfam" id="PF04607">
    <property type="entry name" value="RelA_SpoT"/>
    <property type="match status" value="1"/>
</dbReference>
<dbReference type="GO" id="GO:0015949">
    <property type="term" value="P:nucleobase-containing small molecule interconversion"/>
    <property type="evidence" value="ECO:0007669"/>
    <property type="project" value="UniProtKB-ARBA"/>
</dbReference>
<dbReference type="InterPro" id="IPR004811">
    <property type="entry name" value="RelA/Spo_fam"/>
</dbReference>
<evidence type="ECO:0000256" key="2">
    <source>
        <dbReference type="RuleBase" id="RU003847"/>
    </source>
</evidence>
<evidence type="ECO:0000313" key="7">
    <source>
        <dbReference type="Proteomes" id="UP000319619"/>
    </source>
</evidence>
<dbReference type="SUPFAM" id="SSF109604">
    <property type="entry name" value="HD-domain/PDEase-like"/>
    <property type="match status" value="1"/>
</dbReference>
<dbReference type="SUPFAM" id="SSF81271">
    <property type="entry name" value="TGS-like"/>
    <property type="match status" value="1"/>
</dbReference>
<comment type="pathway">
    <text evidence="1">Purine metabolism.</text>
</comment>
<name>A0A532V0F0_UNCL8</name>
<dbReference type="PANTHER" id="PTHR21262:SF31">
    <property type="entry name" value="GTP PYROPHOSPHOKINASE"/>
    <property type="match status" value="1"/>
</dbReference>
<comment type="caution">
    <text evidence="6">The sequence shown here is derived from an EMBL/GenBank/DDBJ whole genome shotgun (WGS) entry which is preliminary data.</text>
</comment>
<dbReference type="Proteomes" id="UP000319619">
    <property type="component" value="Unassembled WGS sequence"/>
</dbReference>
<reference evidence="6 7" key="1">
    <citation type="submission" date="2017-06" db="EMBL/GenBank/DDBJ databases">
        <title>Novel microbial phyla capable of carbon fixation and sulfur reduction in deep-sea sediments.</title>
        <authorList>
            <person name="Huang J."/>
            <person name="Baker B."/>
            <person name="Wang Y."/>
        </authorList>
    </citation>
    <scope>NUCLEOTIDE SEQUENCE [LARGE SCALE GENOMIC DNA]</scope>
    <source>
        <strain evidence="6">B3_LCP</strain>
    </source>
</reference>
<proteinExistence type="inferred from homology"/>
<dbReference type="NCBIfam" id="TIGR00691">
    <property type="entry name" value="spoT_relA"/>
    <property type="match status" value="1"/>
</dbReference>
<feature type="domain" description="ACT" evidence="3">
    <location>
        <begin position="660"/>
        <end position="733"/>
    </location>
</feature>
<gene>
    <name evidence="6" type="ORF">CEE37_06945</name>
</gene>
<dbReference type="InterPro" id="IPR045865">
    <property type="entry name" value="ACT-like_dom_sf"/>
</dbReference>
<evidence type="ECO:0000259" key="4">
    <source>
        <dbReference type="PROSITE" id="PS51831"/>
    </source>
</evidence>
<dbReference type="InterPro" id="IPR006674">
    <property type="entry name" value="HD_domain"/>
</dbReference>
<dbReference type="InterPro" id="IPR012676">
    <property type="entry name" value="TGS-like"/>
</dbReference>
<dbReference type="Pfam" id="PF13328">
    <property type="entry name" value="HD_4"/>
    <property type="match status" value="1"/>
</dbReference>
<dbReference type="InterPro" id="IPR045600">
    <property type="entry name" value="RelA/SpoT_AH_RIS"/>
</dbReference>
<dbReference type="InterPro" id="IPR002912">
    <property type="entry name" value="ACT_dom"/>
</dbReference>
<dbReference type="Gene3D" id="1.10.3210.10">
    <property type="entry name" value="Hypothetical protein af1432"/>
    <property type="match status" value="1"/>
</dbReference>
<dbReference type="PROSITE" id="PS51880">
    <property type="entry name" value="TGS"/>
    <property type="match status" value="1"/>
</dbReference>
<dbReference type="PROSITE" id="PS51831">
    <property type="entry name" value="HD"/>
    <property type="match status" value="1"/>
</dbReference>
<evidence type="ECO:0000313" key="6">
    <source>
        <dbReference type="EMBL" id="TKJ40694.1"/>
    </source>
</evidence>
<dbReference type="PROSITE" id="PS51671">
    <property type="entry name" value="ACT"/>
    <property type="match status" value="1"/>
</dbReference>
<dbReference type="SMART" id="SM00954">
    <property type="entry name" value="RelA_SpoT"/>
    <property type="match status" value="1"/>
</dbReference>
<comment type="function">
    <text evidence="2">In eubacteria ppGpp (guanosine 3'-diphosphate 5'-diphosphate) is a mediator of the stringent response that coordinates a variety of cellular activities in response to changes in nutritional abundance.</text>
</comment>
<evidence type="ECO:0000259" key="3">
    <source>
        <dbReference type="PROSITE" id="PS51671"/>
    </source>
</evidence>
<dbReference type="Gene3D" id="3.30.460.10">
    <property type="entry name" value="Beta Polymerase, domain 2"/>
    <property type="match status" value="1"/>
</dbReference>
<dbReference type="GO" id="GO:0015969">
    <property type="term" value="P:guanosine tetraphosphate metabolic process"/>
    <property type="evidence" value="ECO:0007669"/>
    <property type="project" value="InterPro"/>
</dbReference>
<dbReference type="SMART" id="SM00471">
    <property type="entry name" value="HDc"/>
    <property type="match status" value="1"/>
</dbReference>
<protein>
    <submittedName>
        <fullName evidence="6">(P)ppGpp synthetase</fullName>
    </submittedName>
</protein>
<dbReference type="EMBL" id="NJBN01000004">
    <property type="protein sequence ID" value="TKJ40694.1"/>
    <property type="molecule type" value="Genomic_DNA"/>
</dbReference>
<dbReference type="PANTHER" id="PTHR21262">
    <property type="entry name" value="GUANOSINE-3',5'-BIS DIPHOSPHATE 3'-PYROPHOSPHOHYDROLASE"/>
    <property type="match status" value="1"/>
</dbReference>
<dbReference type="FunFam" id="3.10.20.30:FF:000002">
    <property type="entry name" value="GTP pyrophosphokinase (RelA/SpoT)"/>
    <property type="match status" value="1"/>
</dbReference>
<evidence type="ECO:0000256" key="1">
    <source>
        <dbReference type="ARBA" id="ARBA00025704"/>
    </source>
</evidence>
<feature type="domain" description="HD" evidence="4">
    <location>
        <begin position="69"/>
        <end position="168"/>
    </location>
</feature>
<dbReference type="InterPro" id="IPR033655">
    <property type="entry name" value="TGS_RelA/SpoT"/>
</dbReference>
<dbReference type="CDD" id="cd01668">
    <property type="entry name" value="TGS_RSH"/>
    <property type="match status" value="1"/>
</dbReference>
<dbReference type="Pfam" id="PF19296">
    <property type="entry name" value="RelA_AH_RIS"/>
    <property type="match status" value="1"/>
</dbReference>
<dbReference type="AlphaFoldDB" id="A0A532V0F0"/>
<sequence>MISQNQQPEIIQGVKVAKPEEIYLKDLKKLLAKLPKRLFSSAERDIIEKAFYYAYEAHRGRQRYSKEPYFVHCLEAAKILTDLQLDTATICGGFLHDVVEDTNIPLSEIEVEFGKDIALLVDGVTKISGLKFESFEARQVANIRKMLLSMSKDLRVILIKFADRLHNMRTIEHLPPTSQERIARETLEVYAPLAHRFGIAKIKSELEDLSFRVLNYDDYREIASLVAMEKEKRDQLINQAIKPIKRELKKFGVKAEVNGRAKHLYSIHLKLRGRGKSFDEIFDLLAIRIIVNRIEDCYFVLGVVHNLWAPMHEKFTDYIAAPKLNMYRSLHTKVRGPDNRLLEIQIRTQEMHLIAEEGIAAHWRYKEKSGSEDGLERQVAWVRQFLDWQSDSPTPEQFLDDLREDLFTDEVFLFTPRGRLITLPNGATPVDFAFVVHSDIGLHCIGAKVNKKIVPLDSQLQSGDVVEIITSANQKPSQDWLRYVVSPRAKSKIKRWLKESQLEQSIKLGQELLTRELAKLRIKSSKKQIAELVKESGFDDHDVFYAALGNGDMSLKSVINRLNAKDVKPLPDGGTIQRLIRRVKKDDHGVKIQGMDDILISFAECCRPLPGDKVVGFVTTGKGISVHRADCKNARRLVTQTDREIDVEWDVDRDQEFHTRIRLLSEDRRHLLRDITESLSPLNINIIDLEMKKEGALVMGTMVVQVKDLSHLTKVLRRLHDVKGIVSVVRLDEEIEKSKND</sequence>
<dbReference type="InterPro" id="IPR007685">
    <property type="entry name" value="RelA_SpoT"/>
</dbReference>
<dbReference type="Pfam" id="PF02824">
    <property type="entry name" value="TGS"/>
    <property type="match status" value="1"/>
</dbReference>
<dbReference type="FunFam" id="3.30.460.10:FF:000001">
    <property type="entry name" value="GTP pyrophosphokinase RelA"/>
    <property type="match status" value="1"/>
</dbReference>